<evidence type="ECO:0000313" key="1">
    <source>
        <dbReference type="EMBL" id="MDN0287441.1"/>
    </source>
</evidence>
<accession>A0AAP4NJS9</accession>
<comment type="caution">
    <text evidence="1">The sequence shown here is derived from an EMBL/GenBank/DDBJ whole genome shotgun (WGS) entry which is preliminary data.</text>
</comment>
<sequence>MLKYGIELNVFYLSEIFVIKITRNLTGGLMLIGFLLLAACKQEAATEKVAVMPLEKQQNLQGSQNKTVSQTRSSEGAERMTSLYQVVSLLVVKNGTPWAIFDSVPGVQWRDTSPKSNSDSTDPESAQYRSGTLMLDGFGAVDVPDGGQGAEVAPKQANEGESGITLNGDAQSVRSIAVKKFYASPEYAEVLKRQLPAATSVRLIAEKCVRADDGGPDPLQSKFYAIGLDAGEAFVEAYLDDGTETRGPGSTTFVFTRTKPQKRIQALQCKES</sequence>
<organism evidence="1">
    <name type="scientific">Xanthomonas arboricola pv. pruni</name>
    <dbReference type="NCBI Taxonomy" id="69929"/>
    <lineage>
        <taxon>Bacteria</taxon>
        <taxon>Pseudomonadati</taxon>
        <taxon>Pseudomonadota</taxon>
        <taxon>Gammaproteobacteria</taxon>
        <taxon>Lysobacterales</taxon>
        <taxon>Lysobacteraceae</taxon>
        <taxon>Xanthomonas</taxon>
    </lineage>
</organism>
<dbReference type="AlphaFoldDB" id="A0AAP4NJS9"/>
<gene>
    <name evidence="1" type="ORF">QSH54_12505</name>
</gene>
<dbReference type="RefSeq" id="WP_224096746.1">
    <property type="nucleotide sequence ID" value="NZ_CP044334.1"/>
</dbReference>
<protein>
    <submittedName>
        <fullName evidence="1">Uncharacterized protein</fullName>
    </submittedName>
</protein>
<reference evidence="1" key="1">
    <citation type="submission" date="2023-06" db="EMBL/GenBank/DDBJ databases">
        <title>Genome sequences of Xanthomonas arboricola from Serbia and Montenegro.</title>
        <authorList>
            <person name="Ilicic R."/>
            <person name="Jelusic A."/>
            <person name="Harrison J."/>
            <person name="Greer S."/>
            <person name="Grant M."/>
            <person name="Vicente J."/>
            <person name="Popovic Milovanovic T."/>
            <person name="Studholme D.J."/>
        </authorList>
    </citation>
    <scope>NUCLEOTIDE SEQUENCE</scope>
    <source>
        <strain evidence="1">Xp320</strain>
    </source>
</reference>
<dbReference type="EMBL" id="JASVYU010000015">
    <property type="protein sequence ID" value="MDN0287441.1"/>
    <property type="molecule type" value="Genomic_DNA"/>
</dbReference>
<proteinExistence type="predicted"/>
<name>A0AAP4NJS9_9XANT</name>